<dbReference type="PANTHER" id="PTHR37984">
    <property type="entry name" value="PROTEIN CBG26694"/>
    <property type="match status" value="1"/>
</dbReference>
<dbReference type="InterPro" id="IPR043502">
    <property type="entry name" value="DNA/RNA_pol_sf"/>
</dbReference>
<keyword evidence="4" id="KW-0548">Nucleotidyltransferase</keyword>
<keyword evidence="2" id="KW-0645">Protease</keyword>
<feature type="domain" description="Reverse transcriptase" evidence="9">
    <location>
        <begin position="169"/>
        <end position="414"/>
    </location>
</feature>
<evidence type="ECO:0000256" key="6">
    <source>
        <dbReference type="ARBA" id="ARBA00022759"/>
    </source>
</evidence>
<dbReference type="FunFam" id="3.30.70.270:FF:000020">
    <property type="entry name" value="Transposon Tf2-6 polyprotein-like Protein"/>
    <property type="match status" value="1"/>
</dbReference>
<dbReference type="CDD" id="cd09274">
    <property type="entry name" value="RNase_HI_RT_Ty3"/>
    <property type="match status" value="1"/>
</dbReference>
<dbReference type="InterPro" id="IPR000477">
    <property type="entry name" value="RT_dom"/>
</dbReference>
<organism evidence="10 11">
    <name type="scientific">Tenebrio molitor</name>
    <name type="common">Yellow mealworm beetle</name>
    <dbReference type="NCBI Taxonomy" id="7067"/>
    <lineage>
        <taxon>Eukaryota</taxon>
        <taxon>Metazoa</taxon>
        <taxon>Ecdysozoa</taxon>
        <taxon>Arthropoda</taxon>
        <taxon>Hexapoda</taxon>
        <taxon>Insecta</taxon>
        <taxon>Pterygota</taxon>
        <taxon>Neoptera</taxon>
        <taxon>Endopterygota</taxon>
        <taxon>Coleoptera</taxon>
        <taxon>Polyphaga</taxon>
        <taxon>Cucujiformia</taxon>
        <taxon>Tenebrionidae</taxon>
        <taxon>Tenebrio</taxon>
    </lineage>
</organism>
<evidence type="ECO:0000256" key="8">
    <source>
        <dbReference type="ARBA" id="ARBA00022918"/>
    </source>
</evidence>
<keyword evidence="5" id="KW-0540">Nuclease</keyword>
<dbReference type="InterPro" id="IPR041373">
    <property type="entry name" value="RT_RNaseH"/>
</dbReference>
<dbReference type="CDD" id="cd01647">
    <property type="entry name" value="RT_LTR"/>
    <property type="match status" value="1"/>
</dbReference>
<dbReference type="SUPFAM" id="SSF56672">
    <property type="entry name" value="DNA/RNA polymerases"/>
    <property type="match status" value="1"/>
</dbReference>
<protein>
    <recommendedName>
        <fullName evidence="1">RNA-directed DNA polymerase</fullName>
        <ecNumber evidence="1">2.7.7.49</ecNumber>
    </recommendedName>
</protein>
<keyword evidence="7" id="KW-0378">Hydrolase</keyword>
<dbReference type="AlphaFoldDB" id="A0A8J6HKL0"/>
<proteinExistence type="predicted"/>
<dbReference type="Gene3D" id="1.10.340.70">
    <property type="match status" value="1"/>
</dbReference>
<evidence type="ECO:0000256" key="3">
    <source>
        <dbReference type="ARBA" id="ARBA00022679"/>
    </source>
</evidence>
<keyword evidence="3" id="KW-0808">Transferase</keyword>
<comment type="caution">
    <text evidence="10">The sequence shown here is derived from an EMBL/GenBank/DDBJ whole genome shotgun (WGS) entry which is preliminary data.</text>
</comment>
<dbReference type="GO" id="GO:0008233">
    <property type="term" value="F:peptidase activity"/>
    <property type="evidence" value="ECO:0007669"/>
    <property type="project" value="UniProtKB-KW"/>
</dbReference>
<evidence type="ECO:0000256" key="2">
    <source>
        <dbReference type="ARBA" id="ARBA00022670"/>
    </source>
</evidence>
<dbReference type="EC" id="2.7.7.49" evidence="1"/>
<dbReference type="FunFam" id="1.10.340.70:FF:000001">
    <property type="entry name" value="Retrovirus-related Pol polyprotein from transposon gypsy-like Protein"/>
    <property type="match status" value="1"/>
</dbReference>
<name>A0A8J6HKL0_TENMO</name>
<dbReference type="PANTHER" id="PTHR37984:SF5">
    <property type="entry name" value="PROTEIN NYNRIN-LIKE"/>
    <property type="match status" value="1"/>
</dbReference>
<dbReference type="Pfam" id="PF00078">
    <property type="entry name" value="RVT_1"/>
    <property type="match status" value="1"/>
</dbReference>
<evidence type="ECO:0000313" key="10">
    <source>
        <dbReference type="EMBL" id="KAH0816013.1"/>
    </source>
</evidence>
<dbReference type="InterPro" id="IPR050951">
    <property type="entry name" value="Retrovirus_Pol_polyprotein"/>
</dbReference>
<dbReference type="GO" id="GO:0006508">
    <property type="term" value="P:proteolysis"/>
    <property type="evidence" value="ECO:0007669"/>
    <property type="project" value="UniProtKB-KW"/>
</dbReference>
<dbReference type="FunFam" id="3.10.10.10:FF:000007">
    <property type="entry name" value="Retrovirus-related Pol polyprotein from transposon 17.6-like Protein"/>
    <property type="match status" value="1"/>
</dbReference>
<keyword evidence="11" id="KW-1185">Reference proteome</keyword>
<dbReference type="Gene3D" id="3.30.70.270">
    <property type="match status" value="2"/>
</dbReference>
<evidence type="ECO:0000313" key="11">
    <source>
        <dbReference type="Proteomes" id="UP000719412"/>
    </source>
</evidence>
<evidence type="ECO:0000256" key="1">
    <source>
        <dbReference type="ARBA" id="ARBA00012493"/>
    </source>
</evidence>
<dbReference type="InterPro" id="IPR043128">
    <property type="entry name" value="Rev_trsase/Diguanyl_cyclase"/>
</dbReference>
<dbReference type="Proteomes" id="UP000719412">
    <property type="component" value="Unassembled WGS sequence"/>
</dbReference>
<dbReference type="GO" id="GO:0004519">
    <property type="term" value="F:endonuclease activity"/>
    <property type="evidence" value="ECO:0007669"/>
    <property type="project" value="UniProtKB-KW"/>
</dbReference>
<evidence type="ECO:0000259" key="9">
    <source>
        <dbReference type="PROSITE" id="PS50878"/>
    </source>
</evidence>
<evidence type="ECO:0000256" key="4">
    <source>
        <dbReference type="ARBA" id="ARBA00022695"/>
    </source>
</evidence>
<dbReference type="Pfam" id="PF17921">
    <property type="entry name" value="Integrase_H2C2"/>
    <property type="match status" value="1"/>
</dbReference>
<reference evidence="10" key="1">
    <citation type="journal article" date="2020" name="J Insects Food Feed">
        <title>The yellow mealworm (Tenebrio molitor) genome: a resource for the emerging insects as food and feed industry.</title>
        <authorList>
            <person name="Eriksson T."/>
            <person name="Andere A."/>
            <person name="Kelstrup H."/>
            <person name="Emery V."/>
            <person name="Picard C."/>
        </authorList>
    </citation>
    <scope>NUCLEOTIDE SEQUENCE</scope>
    <source>
        <strain evidence="10">Stoneville</strain>
        <tissue evidence="10">Whole head</tissue>
    </source>
</reference>
<dbReference type="InterPro" id="IPR005162">
    <property type="entry name" value="Retrotrans_gag_dom"/>
</dbReference>
<dbReference type="Pfam" id="PF17917">
    <property type="entry name" value="RT_RNaseH"/>
    <property type="match status" value="1"/>
</dbReference>
<dbReference type="Pfam" id="PF03732">
    <property type="entry name" value="Retrotrans_gag"/>
    <property type="match status" value="1"/>
</dbReference>
<dbReference type="PROSITE" id="PS50878">
    <property type="entry name" value="RT_POL"/>
    <property type="match status" value="1"/>
</dbReference>
<keyword evidence="6" id="KW-0255">Endonuclease</keyword>
<accession>A0A8J6HKL0</accession>
<sequence>MGFVEHNQQTPFSIFVILVIVTAIIKIKIGKRSVHQREVLLQISYAIPPPVRETTSRSHVVPVHKWDLKFSGEDPRLSLSSFSIRVEELRIARHATEEDLYNSTIDLFEGHALIWYRSIRRQASGWNSLVWLLRKQFQPPDYNDKLFDEIRRRTQGADESIAMFVAVMDNLFDRATVRVPEATRLKLIVNNLAPFYQNQLGLAPIISREQLLDSSRVLEARRASVDSYVQPTRRKGNLLEPDLAYVQISSCSSSNSVQDPCASRGPGYNRYFYTRDAYPLPYISSILDQLRDCHYMSSIDIKRAFWQVEVVPDSREYTAFTVPGRGLYQFRRMPFGLINSPATWQRIMDNIIGADLEPHVFVYQHDIIIISRDFEHHMEILRLIFQRLNEAGVSINWKKCQFCRARLRYLGHIVDCKGLRPDTEKVDAILQILEPRNVLEVRRFVGIASWYRRFIPNFASIIAPLTKLTRKNVTFAWTEECSSAFTKLKELLISAPHLSAPDFSRLFTIQCDASSFVLGAVLTQTFDDGERPICYLSRSLTRTERNLSTTEKECLCVIWAVEKLRHYLEGTRFVVITDHNSLLWLHRLKDPQGRLARWALLLQPYDFEIKHRPGKDHVVPDLLSRSVPIMCFTDATKHFSHTNDAWYKRMRENIVSDPLKYPQFRVENNVLFKYVQCRIPELAQEHDYWKKVVPKDSRLKVFSRCHDDVTSGHMGVFKTFQRIRAQLYWPKMKSDIYRYIAGCKACAQHKVEQKPYRTVATRRHYCDMCAIY</sequence>
<dbReference type="GO" id="GO:0003964">
    <property type="term" value="F:RNA-directed DNA polymerase activity"/>
    <property type="evidence" value="ECO:0007669"/>
    <property type="project" value="UniProtKB-KW"/>
</dbReference>
<evidence type="ECO:0000256" key="5">
    <source>
        <dbReference type="ARBA" id="ARBA00022722"/>
    </source>
</evidence>
<gene>
    <name evidence="10" type="ORF">GEV33_006777</name>
</gene>
<evidence type="ECO:0000256" key="7">
    <source>
        <dbReference type="ARBA" id="ARBA00022801"/>
    </source>
</evidence>
<keyword evidence="8" id="KW-0695">RNA-directed DNA polymerase</keyword>
<dbReference type="InterPro" id="IPR041588">
    <property type="entry name" value="Integrase_H2C2"/>
</dbReference>
<reference evidence="10" key="2">
    <citation type="submission" date="2021-08" db="EMBL/GenBank/DDBJ databases">
        <authorList>
            <person name="Eriksson T."/>
        </authorList>
    </citation>
    <scope>NUCLEOTIDE SEQUENCE</scope>
    <source>
        <strain evidence="10">Stoneville</strain>
        <tissue evidence="10">Whole head</tissue>
    </source>
</reference>
<dbReference type="EMBL" id="JABDTM020022211">
    <property type="protein sequence ID" value="KAH0816013.1"/>
    <property type="molecule type" value="Genomic_DNA"/>
</dbReference>